<feature type="chain" id="PRO_5021488125" description="DUF2207 domain-containing protein" evidence="3">
    <location>
        <begin position="41"/>
        <end position="638"/>
    </location>
</feature>
<feature type="signal peptide" evidence="3">
    <location>
        <begin position="1"/>
        <end position="40"/>
    </location>
</feature>
<keyword evidence="2" id="KW-1133">Transmembrane helix</keyword>
<comment type="caution">
    <text evidence="6">The sequence shown here is derived from an EMBL/GenBank/DDBJ whole genome shotgun (WGS) entry which is preliminary data.</text>
</comment>
<dbReference type="OrthoDB" id="143710at2"/>
<keyword evidence="2" id="KW-0812">Transmembrane</keyword>
<dbReference type="Proteomes" id="UP000320461">
    <property type="component" value="Unassembled WGS sequence"/>
</dbReference>
<feature type="transmembrane region" description="Helical" evidence="2">
    <location>
        <begin position="259"/>
        <end position="282"/>
    </location>
</feature>
<feature type="region of interest" description="Disordered" evidence="1">
    <location>
        <begin position="607"/>
        <end position="638"/>
    </location>
</feature>
<feature type="domain" description="DUF2207" evidence="4">
    <location>
        <begin position="49"/>
        <end position="238"/>
    </location>
</feature>
<evidence type="ECO:0000313" key="7">
    <source>
        <dbReference type="Proteomes" id="UP000320461"/>
    </source>
</evidence>
<dbReference type="RefSeq" id="WP_141368632.1">
    <property type="nucleotide sequence ID" value="NZ_BJLQ01000003.1"/>
</dbReference>
<gene>
    <name evidence="6" type="ORF">CGE01nite_03730</name>
</gene>
<feature type="compositionally biased region" description="Gly residues" evidence="1">
    <location>
        <begin position="620"/>
        <end position="638"/>
    </location>
</feature>
<name>A0A4Y3KGL1_9CELL</name>
<dbReference type="EMBL" id="BJLQ01000003">
    <property type="protein sequence ID" value="GEA83122.1"/>
    <property type="molecule type" value="Genomic_DNA"/>
</dbReference>
<feature type="transmembrane region" description="Helical" evidence="2">
    <location>
        <begin position="449"/>
        <end position="471"/>
    </location>
</feature>
<evidence type="ECO:0000313" key="6">
    <source>
        <dbReference type="EMBL" id="GEA83122.1"/>
    </source>
</evidence>
<feature type="transmembrane region" description="Helical" evidence="2">
    <location>
        <begin position="477"/>
        <end position="500"/>
    </location>
</feature>
<dbReference type="Pfam" id="PF20990">
    <property type="entry name" value="DUF2207_C"/>
    <property type="match status" value="1"/>
</dbReference>
<dbReference type="AlphaFoldDB" id="A0A4Y3KGL1"/>
<reference evidence="6 7" key="1">
    <citation type="submission" date="2019-06" db="EMBL/GenBank/DDBJ databases">
        <title>Whole genome shotgun sequence of Cellulomonas gelida NBRC 3748.</title>
        <authorList>
            <person name="Hosoyama A."/>
            <person name="Uohara A."/>
            <person name="Ohji S."/>
            <person name="Ichikawa N."/>
        </authorList>
    </citation>
    <scope>NUCLEOTIDE SEQUENCE [LARGE SCALE GENOMIC DNA]</scope>
    <source>
        <strain evidence="6 7">NBRC 3748</strain>
    </source>
</reference>
<dbReference type="InterPro" id="IPR018702">
    <property type="entry name" value="DUF2207"/>
</dbReference>
<keyword evidence="2" id="KW-0472">Membrane</keyword>
<accession>A0A4Y3KGL1</accession>
<keyword evidence="3" id="KW-0732">Signal</keyword>
<dbReference type="InterPro" id="IPR048389">
    <property type="entry name" value="YciQ-like_C"/>
</dbReference>
<organism evidence="6 7">
    <name type="scientific">Cellulomonas gelida</name>
    <dbReference type="NCBI Taxonomy" id="1712"/>
    <lineage>
        <taxon>Bacteria</taxon>
        <taxon>Bacillati</taxon>
        <taxon>Actinomycetota</taxon>
        <taxon>Actinomycetes</taxon>
        <taxon>Micrococcales</taxon>
        <taxon>Cellulomonadaceae</taxon>
        <taxon>Cellulomonas</taxon>
    </lineage>
</organism>
<evidence type="ECO:0000256" key="1">
    <source>
        <dbReference type="SAM" id="MobiDB-lite"/>
    </source>
</evidence>
<feature type="domain" description="Predicted membrane protein YciQ-like C-terminal" evidence="5">
    <location>
        <begin position="325"/>
        <end position="561"/>
    </location>
</feature>
<sequence>MTALDALRRRPRPGRALRRAGLTLGLAGAALVANGLVASAAPDQTSGREITRYDVTAVLSADGVAQVSIDFDFDFGDDPGHGPYLTLPTRQGYDETHDREFRYSGLSSSSSTGAPAQLNQEDDGDALILRIGDPDVDDVSGVQTYQLTYTVDGLVNPANEQHSGDELYWNVIGTGWEIPLGDLSATVTGPADVEGAVCFAGPEGSADPCTSADAQGATATFTQDLLDRGEPFTTVTGWPAGTFPGVEPIVVERPDPAAAWAPASPLGGVALLLAAGGAWLAIRRVRRTGRDRAYLGLTPGLRPVSGQEVGSGYRDKRTPVAVQFTPPANVRPGELGTLVDEKADPVDVTATLIDLAVRGYLRIEEVPRANPKKKPKDWTLVALREPDAALLEYEALLMDEIFTGRPTVKLSDLKTTFASSMSKVQDRLYDQVTRVGWFRANPKSVRGSWLATGIALIVVAGITLVLAIALSESGVPGLLNGVGLIPIALGIVGVVVLVCASHAPARTEEGTAVLAESLGFRTYLTTAEADQIRFEEGEDVFSRYLPYAIVFGVAERWARVFAQLAAQGRAVAQPGWYVGYYDPLPGVFWASGFAASMDRFQSVATESLTAPTPGSSGDSGFSGGFSGGGVGGGGGGGW</sequence>
<evidence type="ECO:0000259" key="5">
    <source>
        <dbReference type="Pfam" id="PF20990"/>
    </source>
</evidence>
<evidence type="ECO:0008006" key="8">
    <source>
        <dbReference type="Google" id="ProtNLM"/>
    </source>
</evidence>
<evidence type="ECO:0000256" key="2">
    <source>
        <dbReference type="SAM" id="Phobius"/>
    </source>
</evidence>
<proteinExistence type="predicted"/>
<keyword evidence="7" id="KW-1185">Reference proteome</keyword>
<evidence type="ECO:0000256" key="3">
    <source>
        <dbReference type="SAM" id="SignalP"/>
    </source>
</evidence>
<protein>
    <recommendedName>
        <fullName evidence="8">DUF2207 domain-containing protein</fullName>
    </recommendedName>
</protein>
<dbReference type="Pfam" id="PF09972">
    <property type="entry name" value="DUF2207"/>
    <property type="match status" value="1"/>
</dbReference>
<evidence type="ECO:0000259" key="4">
    <source>
        <dbReference type="Pfam" id="PF09972"/>
    </source>
</evidence>